<dbReference type="InterPro" id="IPR021218">
    <property type="entry name" value="DUF2784"/>
</dbReference>
<accession>A0A1I3X2A2</accession>
<name>A0A1I3X2A2_9BACT</name>
<evidence type="ECO:0000313" key="2">
    <source>
        <dbReference type="EMBL" id="SFK13723.1"/>
    </source>
</evidence>
<dbReference type="STRING" id="52560.SAMN04488082_11515"/>
<keyword evidence="1" id="KW-0472">Membrane</keyword>
<feature type="transmembrane region" description="Helical" evidence="1">
    <location>
        <begin position="6"/>
        <end position="28"/>
    </location>
</feature>
<dbReference type="Pfam" id="PF10861">
    <property type="entry name" value="DUF2784"/>
    <property type="match status" value="1"/>
</dbReference>
<dbReference type="AlphaFoldDB" id="A0A1I3X2A2"/>
<reference evidence="3" key="1">
    <citation type="submission" date="2016-10" db="EMBL/GenBank/DDBJ databases">
        <authorList>
            <person name="Varghese N."/>
            <person name="Submissions S."/>
        </authorList>
    </citation>
    <scope>NUCLEOTIDE SEQUENCE [LARGE SCALE GENOMIC DNA]</scope>
    <source>
        <strain evidence="3">DSM 5918</strain>
    </source>
</reference>
<sequence>MAHLLAANAVLILHLLFICLVMLGGLAVPRYPRFAFVHVPTAIWGVLVEAFGWYCPLTDLENALLRRAGEEGYGGGFVERYLLAMIYPDGLTRETQMLLAGMVVLVNVAVYGWVLKKRAKHKQTRK</sequence>
<keyword evidence="1" id="KW-0812">Transmembrane</keyword>
<gene>
    <name evidence="2" type="ORF">SAMN04488082_11515</name>
</gene>
<feature type="transmembrane region" description="Helical" evidence="1">
    <location>
        <begin position="97"/>
        <end position="115"/>
    </location>
</feature>
<proteinExistence type="predicted"/>
<dbReference type="Proteomes" id="UP000198635">
    <property type="component" value="Unassembled WGS sequence"/>
</dbReference>
<feature type="transmembrane region" description="Helical" evidence="1">
    <location>
        <begin position="35"/>
        <end position="54"/>
    </location>
</feature>
<dbReference type="RefSeq" id="WP_092376706.1">
    <property type="nucleotide sequence ID" value="NZ_FORX01000015.1"/>
</dbReference>
<dbReference type="OrthoDB" id="370375at2"/>
<organism evidence="2 3">
    <name type="scientific">Desulfomicrobium apsheronum</name>
    <dbReference type="NCBI Taxonomy" id="52560"/>
    <lineage>
        <taxon>Bacteria</taxon>
        <taxon>Pseudomonadati</taxon>
        <taxon>Thermodesulfobacteriota</taxon>
        <taxon>Desulfovibrionia</taxon>
        <taxon>Desulfovibrionales</taxon>
        <taxon>Desulfomicrobiaceae</taxon>
        <taxon>Desulfomicrobium</taxon>
    </lineage>
</organism>
<evidence type="ECO:0000256" key="1">
    <source>
        <dbReference type="SAM" id="Phobius"/>
    </source>
</evidence>
<dbReference type="EMBL" id="FORX01000015">
    <property type="protein sequence ID" value="SFK13723.1"/>
    <property type="molecule type" value="Genomic_DNA"/>
</dbReference>
<evidence type="ECO:0000313" key="3">
    <source>
        <dbReference type="Proteomes" id="UP000198635"/>
    </source>
</evidence>
<protein>
    <recommendedName>
        <fullName evidence="4">DUF2784 domain-containing protein</fullName>
    </recommendedName>
</protein>
<evidence type="ECO:0008006" key="4">
    <source>
        <dbReference type="Google" id="ProtNLM"/>
    </source>
</evidence>
<keyword evidence="3" id="KW-1185">Reference proteome</keyword>
<keyword evidence="1" id="KW-1133">Transmembrane helix</keyword>